<dbReference type="Pfam" id="PF13187">
    <property type="entry name" value="Fer4_9"/>
    <property type="match status" value="1"/>
</dbReference>
<reference evidence="5 6" key="1">
    <citation type="submission" date="2013-11" db="EMBL/GenBank/DDBJ databases">
        <title>Metagenomic analysis of a methanogenic consortium involved in long chain n-alkane degradation.</title>
        <authorList>
            <person name="Davidova I.A."/>
            <person name="Callaghan A.V."/>
            <person name="Wawrik B."/>
            <person name="Pruitt S."/>
            <person name="Marks C."/>
            <person name="Duncan K.E."/>
            <person name="Suflita J.M."/>
        </authorList>
    </citation>
    <scope>NUCLEOTIDE SEQUENCE [LARGE SCALE GENOMIC DNA]</scope>
    <source>
        <strain evidence="5 6">SPR</strain>
    </source>
</reference>
<dbReference type="PROSITE" id="PS51379">
    <property type="entry name" value="4FE4S_FER_2"/>
    <property type="match status" value="1"/>
</dbReference>
<dbReference type="AlphaFoldDB" id="A0A0D2K1R0"/>
<gene>
    <name evidence="5" type="ORF">X474_02900</name>
</gene>
<dbReference type="InterPro" id="IPR053135">
    <property type="entry name" value="AKR2_Oxidoreductase"/>
</dbReference>
<dbReference type="RefSeq" id="WP_044346557.1">
    <property type="nucleotide sequence ID" value="NZ_AZAC01000002.1"/>
</dbReference>
<keyword evidence="3" id="KW-0411">Iron-sulfur</keyword>
<dbReference type="STRING" id="1429043.X474_02900"/>
<proteinExistence type="predicted"/>
<feature type="domain" description="4Fe-4S ferredoxin-type" evidence="4">
    <location>
        <begin position="342"/>
        <end position="371"/>
    </location>
</feature>
<dbReference type="Proteomes" id="UP000032233">
    <property type="component" value="Unassembled WGS sequence"/>
</dbReference>
<dbReference type="GO" id="GO:0051536">
    <property type="term" value="F:iron-sulfur cluster binding"/>
    <property type="evidence" value="ECO:0007669"/>
    <property type="project" value="UniProtKB-KW"/>
</dbReference>
<organism evidence="5 6">
    <name type="scientific">Dethiosulfatarculus sandiegensis</name>
    <dbReference type="NCBI Taxonomy" id="1429043"/>
    <lineage>
        <taxon>Bacteria</taxon>
        <taxon>Pseudomonadati</taxon>
        <taxon>Thermodesulfobacteriota</taxon>
        <taxon>Desulfarculia</taxon>
        <taxon>Desulfarculales</taxon>
        <taxon>Desulfarculaceae</taxon>
        <taxon>Dethiosulfatarculus</taxon>
    </lineage>
</organism>
<dbReference type="InterPro" id="IPR017900">
    <property type="entry name" value="4Fe4S_Fe_S_CS"/>
</dbReference>
<keyword evidence="6" id="KW-1185">Reference proteome</keyword>
<evidence type="ECO:0000256" key="2">
    <source>
        <dbReference type="ARBA" id="ARBA00023004"/>
    </source>
</evidence>
<sequence length="402" mass="45860">MQYREVPKNGDKLSILGYGCMRLPSKMGGIDQKPAERQMLYALEQGVNYFDTAYPYHNNRGESFVGKVFSQNNCRDQVKLATKLPHWMTHSKEGMHKILDEQLGKLKTDRIDYYLVHALNGGLWESSKEHGVMEFLEEALSQGKILNAGFSFHGLSGDFNQIVDDYDWTFCQIQYNFMDTQNQAGTAGLHYAASKDMAVMIMEPLRGGNLAKTPPPLVQKIWNRAKRKQSPAEWSLSWVWNQPEATVVLSGMNDDQHIQRNIRLADEMRPDFLSEQELDLVREVADEYRRVMKVGCTGCQYCMPCPAGVNIPSCFDFYNSKHAFKDKSARMMYLFQNGGMVTEKTSLASQCVQCGKCLEKCPQNLPIPELLKEVSGDMEGALAKPMIWLGRRMMKTRKKQSR</sequence>
<evidence type="ECO:0000256" key="3">
    <source>
        <dbReference type="ARBA" id="ARBA00023014"/>
    </source>
</evidence>
<dbReference type="FunCoup" id="A0A0D2K1R0">
    <property type="interactions" value="649"/>
</dbReference>
<dbReference type="PANTHER" id="PTHR43312:SF2">
    <property type="entry name" value="OXIDOREDUCTASE"/>
    <property type="match status" value="1"/>
</dbReference>
<name>A0A0D2K1R0_9BACT</name>
<dbReference type="InterPro" id="IPR023210">
    <property type="entry name" value="NADP_OxRdtase_dom"/>
</dbReference>
<dbReference type="InterPro" id="IPR036812">
    <property type="entry name" value="NAD(P)_OxRdtase_dom_sf"/>
</dbReference>
<comment type="caution">
    <text evidence="5">The sequence shown here is derived from an EMBL/GenBank/DDBJ whole genome shotgun (WGS) entry which is preliminary data.</text>
</comment>
<keyword evidence="1" id="KW-0479">Metal-binding</keyword>
<accession>A0A0D2K1R0</accession>
<evidence type="ECO:0000259" key="4">
    <source>
        <dbReference type="PROSITE" id="PS51379"/>
    </source>
</evidence>
<dbReference type="PATRIC" id="fig|1429043.3.peg.606"/>
<dbReference type="PROSITE" id="PS00198">
    <property type="entry name" value="4FE4S_FER_1"/>
    <property type="match status" value="1"/>
</dbReference>
<keyword evidence="2" id="KW-0408">Iron</keyword>
<evidence type="ECO:0000256" key="1">
    <source>
        <dbReference type="ARBA" id="ARBA00022723"/>
    </source>
</evidence>
<dbReference type="GO" id="GO:0046872">
    <property type="term" value="F:metal ion binding"/>
    <property type="evidence" value="ECO:0007669"/>
    <property type="project" value="UniProtKB-KW"/>
</dbReference>
<dbReference type="SUPFAM" id="SSF51430">
    <property type="entry name" value="NAD(P)-linked oxidoreductase"/>
    <property type="match status" value="1"/>
</dbReference>
<dbReference type="Gene3D" id="3.20.20.100">
    <property type="entry name" value="NADP-dependent oxidoreductase domain"/>
    <property type="match status" value="1"/>
</dbReference>
<dbReference type="CDD" id="cd19096">
    <property type="entry name" value="AKR_Fe-S_oxidoreductase"/>
    <property type="match status" value="1"/>
</dbReference>
<evidence type="ECO:0000313" key="6">
    <source>
        <dbReference type="Proteomes" id="UP000032233"/>
    </source>
</evidence>
<dbReference type="PANTHER" id="PTHR43312">
    <property type="entry name" value="D-THREO-ALDOSE 1-DEHYDROGENASE"/>
    <property type="match status" value="1"/>
</dbReference>
<dbReference type="SUPFAM" id="SSF46548">
    <property type="entry name" value="alpha-helical ferredoxin"/>
    <property type="match status" value="1"/>
</dbReference>
<dbReference type="InterPro" id="IPR017896">
    <property type="entry name" value="4Fe4S_Fe-S-bd"/>
</dbReference>
<dbReference type="InParanoid" id="A0A0D2K1R0"/>
<dbReference type="Pfam" id="PF00248">
    <property type="entry name" value="Aldo_ket_red"/>
    <property type="match status" value="1"/>
</dbReference>
<dbReference type="OrthoDB" id="9773828at2"/>
<evidence type="ECO:0000313" key="5">
    <source>
        <dbReference type="EMBL" id="KIX15620.1"/>
    </source>
</evidence>
<protein>
    <submittedName>
        <fullName evidence="5">Aldo/keto reductase</fullName>
    </submittedName>
</protein>
<dbReference type="EMBL" id="AZAC01000002">
    <property type="protein sequence ID" value="KIX15620.1"/>
    <property type="molecule type" value="Genomic_DNA"/>
</dbReference>